<dbReference type="EC" id="4.2.1.33" evidence="10"/>
<dbReference type="GO" id="GO:0009316">
    <property type="term" value="C:3-isopropylmalate dehydratase complex"/>
    <property type="evidence" value="ECO:0007669"/>
    <property type="project" value="InterPro"/>
</dbReference>
<dbReference type="KEGG" id="rgu:A4W93_22340"/>
<name>A0A1W6LDT2_9BURK</name>
<evidence type="ECO:0000256" key="10">
    <source>
        <dbReference type="HAMAP-Rule" id="MF_01031"/>
    </source>
</evidence>
<dbReference type="InterPro" id="IPR015928">
    <property type="entry name" value="Aconitase/3IPM_dehydase_swvl"/>
</dbReference>
<evidence type="ECO:0000256" key="8">
    <source>
        <dbReference type="ARBA" id="ARBA00023239"/>
    </source>
</evidence>
<dbReference type="RefSeq" id="WP_085752725.1">
    <property type="nucleotide sequence ID" value="NZ_BSPR01000020.1"/>
</dbReference>
<evidence type="ECO:0000313" key="12">
    <source>
        <dbReference type="Proteomes" id="UP000193427"/>
    </source>
</evidence>
<dbReference type="PANTHER" id="PTHR43345">
    <property type="entry name" value="3-ISOPROPYLMALATE DEHYDRATASE SMALL SUBUNIT 2-RELATED-RELATED"/>
    <property type="match status" value="1"/>
</dbReference>
<evidence type="ECO:0000256" key="3">
    <source>
        <dbReference type="ARBA" id="ARBA00004729"/>
    </source>
</evidence>
<comment type="function">
    <text evidence="2 10">Catalyzes the isomerization between 2-isopropylmalate and 3-isopropylmalate, via the formation of 2-isopropylmaleate.</text>
</comment>
<dbReference type="Proteomes" id="UP000193427">
    <property type="component" value="Chromosome"/>
</dbReference>
<dbReference type="GO" id="GO:0009098">
    <property type="term" value="P:L-leucine biosynthetic process"/>
    <property type="evidence" value="ECO:0007669"/>
    <property type="project" value="UniProtKB-UniRule"/>
</dbReference>
<dbReference type="InterPro" id="IPR000573">
    <property type="entry name" value="AconitaseA/IPMdHydase_ssu_swvl"/>
</dbReference>
<dbReference type="NCBIfam" id="TIGR00171">
    <property type="entry name" value="leuD"/>
    <property type="match status" value="1"/>
</dbReference>
<dbReference type="GO" id="GO:0003861">
    <property type="term" value="F:3-isopropylmalate dehydratase activity"/>
    <property type="evidence" value="ECO:0007669"/>
    <property type="project" value="UniProtKB-UniRule"/>
</dbReference>
<comment type="similarity">
    <text evidence="4 10">Belongs to the LeuD family. LeuD type 1 subfamily.</text>
</comment>
<organism evidence="11 12">
    <name type="scientific">Piscinibacter gummiphilus</name>
    <dbReference type="NCBI Taxonomy" id="946333"/>
    <lineage>
        <taxon>Bacteria</taxon>
        <taxon>Pseudomonadati</taxon>
        <taxon>Pseudomonadota</taxon>
        <taxon>Betaproteobacteria</taxon>
        <taxon>Burkholderiales</taxon>
        <taxon>Sphaerotilaceae</taxon>
        <taxon>Piscinibacter</taxon>
    </lineage>
</organism>
<keyword evidence="12" id="KW-1185">Reference proteome</keyword>
<dbReference type="InterPro" id="IPR004431">
    <property type="entry name" value="3-IsopropMal_deHydase_ssu"/>
</dbReference>
<dbReference type="AlphaFoldDB" id="A0A1W6LDT2"/>
<protein>
    <recommendedName>
        <fullName evidence="10">3-isopropylmalate dehydratase small subunit</fullName>
        <ecNumber evidence="10">4.2.1.33</ecNumber>
    </recommendedName>
    <alternativeName>
        <fullName evidence="10">Alpha-IPM isomerase</fullName>
        <shortName evidence="10">IPMI</shortName>
    </alternativeName>
    <alternativeName>
        <fullName evidence="10">Isopropylmalate isomerase</fullName>
    </alternativeName>
</protein>
<dbReference type="SUPFAM" id="SSF52016">
    <property type="entry name" value="LeuD/IlvD-like"/>
    <property type="match status" value="1"/>
</dbReference>
<evidence type="ECO:0000256" key="9">
    <source>
        <dbReference type="ARBA" id="ARBA00023304"/>
    </source>
</evidence>
<sequence length="216" mass="23603">MNDTARGPVAGIAAALDIANLDTDQIMPKQFLRGIDKAGLDRGLLWDLRFDGDGRPRPDFVLNRPAWTGTRVLVAGPNFGCGSSREHAVWGLQQYGIEAVVAPGFGEIFYSNALNNGLLVAAVSPEDGLALLNEANADEPLHIEVDAVSMTVRTPTRSVPFTLSERHRRMVLDGLDLIGASLAYRDRIEAFAATHHATHPWVKDVARRTRQRLGRT</sequence>
<reference evidence="11 12" key="1">
    <citation type="submission" date="2016-04" db="EMBL/GenBank/DDBJ databases">
        <title>Complete genome sequence of natural rubber-degrading, novel Gram-negative bacterium, Rhizobacter gummiphilus strain NS21.</title>
        <authorList>
            <person name="Tabata M."/>
            <person name="Kasai D."/>
            <person name="Fukuda M."/>
        </authorList>
    </citation>
    <scope>NUCLEOTIDE SEQUENCE [LARGE SCALE GENOMIC DNA]</scope>
    <source>
        <strain evidence="11 12">NS21</strain>
    </source>
</reference>
<evidence type="ECO:0000256" key="7">
    <source>
        <dbReference type="ARBA" id="ARBA00022605"/>
    </source>
</evidence>
<dbReference type="OrthoDB" id="9777465at2"/>
<comment type="subunit">
    <text evidence="5 10">Heterodimer of LeuC and LeuD.</text>
</comment>
<keyword evidence="7 10" id="KW-0028">Amino-acid biosynthesis</keyword>
<evidence type="ECO:0000256" key="1">
    <source>
        <dbReference type="ARBA" id="ARBA00000491"/>
    </source>
</evidence>
<dbReference type="Pfam" id="PF00694">
    <property type="entry name" value="Aconitase_C"/>
    <property type="match status" value="1"/>
</dbReference>
<dbReference type="CDD" id="cd01577">
    <property type="entry name" value="IPMI_Swivel"/>
    <property type="match status" value="1"/>
</dbReference>
<dbReference type="UniPathway" id="UPA00048">
    <property type="reaction ID" value="UER00071"/>
</dbReference>
<dbReference type="InterPro" id="IPR050075">
    <property type="entry name" value="LeuD"/>
</dbReference>
<comment type="pathway">
    <text evidence="3 10">Amino-acid biosynthesis; L-leucine biosynthesis; L-leucine from 3-methyl-2-oxobutanoate: step 2/4.</text>
</comment>
<proteinExistence type="inferred from homology"/>
<keyword evidence="6 10" id="KW-0432">Leucine biosynthesis</keyword>
<dbReference type="InterPro" id="IPR033940">
    <property type="entry name" value="IPMI_Swivel"/>
</dbReference>
<evidence type="ECO:0000256" key="2">
    <source>
        <dbReference type="ARBA" id="ARBA00002695"/>
    </source>
</evidence>
<evidence type="ECO:0000256" key="4">
    <source>
        <dbReference type="ARBA" id="ARBA00009845"/>
    </source>
</evidence>
<evidence type="ECO:0000313" key="11">
    <source>
        <dbReference type="EMBL" id="ARN22424.1"/>
    </source>
</evidence>
<dbReference type="STRING" id="946333.A4W93_22340"/>
<accession>A0A1W6LDT2</accession>
<dbReference type="NCBIfam" id="NF002458">
    <property type="entry name" value="PRK01641.1"/>
    <property type="match status" value="1"/>
</dbReference>
<keyword evidence="9 10" id="KW-0100">Branched-chain amino acid biosynthesis</keyword>
<comment type="catalytic activity">
    <reaction evidence="1 10">
        <text>(2R,3S)-3-isopropylmalate = (2S)-2-isopropylmalate</text>
        <dbReference type="Rhea" id="RHEA:32287"/>
        <dbReference type="ChEBI" id="CHEBI:1178"/>
        <dbReference type="ChEBI" id="CHEBI:35121"/>
        <dbReference type="EC" id="4.2.1.33"/>
    </reaction>
</comment>
<dbReference type="PANTHER" id="PTHR43345:SF5">
    <property type="entry name" value="3-ISOPROPYLMALATE DEHYDRATASE SMALL SUBUNIT"/>
    <property type="match status" value="1"/>
</dbReference>
<evidence type="ECO:0000256" key="6">
    <source>
        <dbReference type="ARBA" id="ARBA00022430"/>
    </source>
</evidence>
<dbReference type="HAMAP" id="MF_01031">
    <property type="entry name" value="LeuD_type1"/>
    <property type="match status" value="1"/>
</dbReference>
<dbReference type="EMBL" id="CP015118">
    <property type="protein sequence ID" value="ARN22424.1"/>
    <property type="molecule type" value="Genomic_DNA"/>
</dbReference>
<gene>
    <name evidence="10" type="primary">leuD</name>
    <name evidence="11" type="ORF">A4W93_22340</name>
</gene>
<keyword evidence="8 10" id="KW-0456">Lyase</keyword>
<dbReference type="Gene3D" id="3.20.19.10">
    <property type="entry name" value="Aconitase, domain 4"/>
    <property type="match status" value="1"/>
</dbReference>
<evidence type="ECO:0000256" key="5">
    <source>
        <dbReference type="ARBA" id="ARBA00011271"/>
    </source>
</evidence>